<keyword evidence="3" id="KW-1185">Reference proteome</keyword>
<evidence type="ECO:0000313" key="3">
    <source>
        <dbReference type="Proteomes" id="UP000257127"/>
    </source>
</evidence>
<evidence type="ECO:0000256" key="1">
    <source>
        <dbReference type="SAM" id="SignalP"/>
    </source>
</evidence>
<accession>A0A3E1EUI8</accession>
<protein>
    <submittedName>
        <fullName evidence="2">Uncharacterized protein</fullName>
    </submittedName>
</protein>
<name>A0A3E1EUI8_9FLAO</name>
<keyword evidence="1" id="KW-0732">Signal</keyword>
<reference evidence="2 3" key="1">
    <citation type="submission" date="2018-08" db="EMBL/GenBank/DDBJ databases">
        <title>The draft genome squence of Brumimicrobium sp. N62.</title>
        <authorList>
            <person name="Du Z.-J."/>
            <person name="Luo H.-R."/>
        </authorList>
    </citation>
    <scope>NUCLEOTIDE SEQUENCE [LARGE SCALE GENOMIC DNA]</scope>
    <source>
        <strain evidence="2 3">N62</strain>
    </source>
</reference>
<dbReference type="RefSeq" id="WP_116881973.1">
    <property type="nucleotide sequence ID" value="NZ_QURB01000011.1"/>
</dbReference>
<evidence type="ECO:0000313" key="2">
    <source>
        <dbReference type="EMBL" id="RFC53217.1"/>
    </source>
</evidence>
<gene>
    <name evidence="2" type="ORF">DXU93_14210</name>
</gene>
<sequence>MKHQTLLLLVLFLTSFNYSHSQCLKIEDVYSKNDSWNLSSQSKVIEMKELDDFEYFFIVQPKSNNRIQVFTRDSKGRNYNVAYKITLNEEVVVDKKKGKKKNSEVILYDSQMSSEPSIEIATKRMKILSIRLLLNGEEVTNFTDCVFILIEEQKL</sequence>
<feature type="chain" id="PRO_5017626385" evidence="1">
    <location>
        <begin position="22"/>
        <end position="155"/>
    </location>
</feature>
<dbReference type="Proteomes" id="UP000257127">
    <property type="component" value="Unassembled WGS sequence"/>
</dbReference>
<organism evidence="2 3">
    <name type="scientific">Brumimicrobium aurantiacum</name>
    <dbReference type="NCBI Taxonomy" id="1737063"/>
    <lineage>
        <taxon>Bacteria</taxon>
        <taxon>Pseudomonadati</taxon>
        <taxon>Bacteroidota</taxon>
        <taxon>Flavobacteriia</taxon>
        <taxon>Flavobacteriales</taxon>
        <taxon>Crocinitomicaceae</taxon>
        <taxon>Brumimicrobium</taxon>
    </lineage>
</organism>
<proteinExistence type="predicted"/>
<feature type="signal peptide" evidence="1">
    <location>
        <begin position="1"/>
        <end position="21"/>
    </location>
</feature>
<comment type="caution">
    <text evidence="2">The sequence shown here is derived from an EMBL/GenBank/DDBJ whole genome shotgun (WGS) entry which is preliminary data.</text>
</comment>
<dbReference type="EMBL" id="QURB01000011">
    <property type="protein sequence ID" value="RFC53217.1"/>
    <property type="molecule type" value="Genomic_DNA"/>
</dbReference>
<dbReference type="AlphaFoldDB" id="A0A3E1EUI8"/>